<protein>
    <recommendedName>
        <fullName evidence="2">BTB domain-containing protein</fullName>
    </recommendedName>
</protein>
<feature type="compositionally biased region" description="Polar residues" evidence="1">
    <location>
        <begin position="686"/>
        <end position="696"/>
    </location>
</feature>
<feature type="compositionally biased region" description="Basic and acidic residues" evidence="1">
    <location>
        <begin position="528"/>
        <end position="539"/>
    </location>
</feature>
<reference evidence="3 4" key="1">
    <citation type="journal article" date="2021" name="Elife">
        <title>Chloroplast acquisition without the gene transfer in kleptoplastic sea slugs, Plakobranchus ocellatus.</title>
        <authorList>
            <person name="Maeda T."/>
            <person name="Takahashi S."/>
            <person name="Yoshida T."/>
            <person name="Shimamura S."/>
            <person name="Takaki Y."/>
            <person name="Nagai Y."/>
            <person name="Toyoda A."/>
            <person name="Suzuki Y."/>
            <person name="Arimoto A."/>
            <person name="Ishii H."/>
            <person name="Satoh N."/>
            <person name="Nishiyama T."/>
            <person name="Hasebe M."/>
            <person name="Maruyama T."/>
            <person name="Minagawa J."/>
            <person name="Obokata J."/>
            <person name="Shigenobu S."/>
        </authorList>
    </citation>
    <scope>NUCLEOTIDE SEQUENCE [LARGE SCALE GENOMIC DNA]</scope>
</reference>
<feature type="compositionally biased region" description="Polar residues" evidence="1">
    <location>
        <begin position="240"/>
        <end position="255"/>
    </location>
</feature>
<evidence type="ECO:0000256" key="1">
    <source>
        <dbReference type="SAM" id="MobiDB-lite"/>
    </source>
</evidence>
<dbReference type="PROSITE" id="PS50097">
    <property type="entry name" value="BTB"/>
    <property type="match status" value="1"/>
</dbReference>
<name>A0AAV3Z0P9_9GAST</name>
<keyword evidence="4" id="KW-1185">Reference proteome</keyword>
<dbReference type="InterPro" id="IPR011333">
    <property type="entry name" value="SKP1/BTB/POZ_sf"/>
</dbReference>
<dbReference type="CDD" id="cd18186">
    <property type="entry name" value="BTB_POZ_ZBTB_KLHL-like"/>
    <property type="match status" value="1"/>
</dbReference>
<evidence type="ECO:0000313" key="3">
    <source>
        <dbReference type="EMBL" id="GFN88106.1"/>
    </source>
</evidence>
<dbReference type="EMBL" id="BLXT01001839">
    <property type="protein sequence ID" value="GFN88106.1"/>
    <property type="molecule type" value="Genomic_DNA"/>
</dbReference>
<comment type="caution">
    <text evidence="3">The sequence shown here is derived from an EMBL/GenBank/DDBJ whole genome shotgun (WGS) entry which is preliminary data.</text>
</comment>
<proteinExistence type="predicted"/>
<dbReference type="Proteomes" id="UP000735302">
    <property type="component" value="Unassembled WGS sequence"/>
</dbReference>
<sequence>MDFTAQTQHIDNSLKAPLQESEDPGDFEKKPCQLCGRISPFASLVNSDLYSDVSIRVAENDLYQCDSNSRNTTIRTKTIRAHKILLHAQCPQLLDLCEPGQEDGQDYIDLSDFDEGTVLCLLKFVYHGGGIWWTQENQAQLFHLAHRLSLPKLLKAIQSCRAGKSELHTETDSKHQQHLWEDKMMTEAIGNVGKTKQEPDDLSSCSAKTFGLVAHVKRDVMVDQQDSIRVELTESDEKMSTLNKNRSECAVSNQSEESERENVGFGEDQEQMVMETGDKIETKPDIGVLLAIPYVGKEGKREEFQVSGDGDDSAPLTSKIENPFLDLKEACLKEPMKREELNSIESARPQVMPIADAVSLKDLPSTKKGRKRKGTKKAFVEAVRKVCNGNPSDDFDDDAYSDIIVKIEKTMKKQNLGDHVFYPSVLYEESVDPEELSITSVSLPLKKKRKMRKNEIGTQIFGQDRQGPSALNVRTKSKLLMKLFMQQSTVRSDSLTSHGIYNVKSCSSDQSEVEKHTANTVGSSLNVKNKESSTSKSNDHSFVAKTKNSLREETVCVKTVRGGDYSRDEEGVSSDIESSLFYKERSVNKNGSLKSLQTCSKSVLSATPVLPSEPSPVKPYIASSEQYPEETDMSPTQHLPGKSNSPDEFELTSSKRYMRAQKIPSKHSSTESYLSYHNTDMDSPIALSQTQNQNHTSPKRTKRGLAKLESPLFKLNRDNI</sequence>
<feature type="region of interest" description="Disordered" evidence="1">
    <location>
        <begin position="1"/>
        <end position="27"/>
    </location>
</feature>
<feature type="region of interest" description="Disordered" evidence="1">
    <location>
        <begin position="239"/>
        <end position="264"/>
    </location>
</feature>
<evidence type="ECO:0000313" key="4">
    <source>
        <dbReference type="Proteomes" id="UP000735302"/>
    </source>
</evidence>
<feature type="region of interest" description="Disordered" evidence="1">
    <location>
        <begin position="625"/>
        <end position="720"/>
    </location>
</feature>
<feature type="compositionally biased region" description="Polar residues" evidence="1">
    <location>
        <begin position="666"/>
        <end position="678"/>
    </location>
</feature>
<gene>
    <name evidence="3" type="ORF">PoB_001461200</name>
</gene>
<dbReference type="InterPro" id="IPR000210">
    <property type="entry name" value="BTB/POZ_dom"/>
</dbReference>
<feature type="region of interest" description="Disordered" evidence="1">
    <location>
        <begin position="508"/>
        <end position="543"/>
    </location>
</feature>
<feature type="compositionally biased region" description="Polar residues" evidence="1">
    <location>
        <begin position="633"/>
        <end position="655"/>
    </location>
</feature>
<dbReference type="Pfam" id="PF00651">
    <property type="entry name" value="BTB"/>
    <property type="match status" value="1"/>
</dbReference>
<feature type="domain" description="BTB" evidence="2">
    <location>
        <begin position="51"/>
        <end position="128"/>
    </location>
</feature>
<organism evidence="3 4">
    <name type="scientific">Plakobranchus ocellatus</name>
    <dbReference type="NCBI Taxonomy" id="259542"/>
    <lineage>
        <taxon>Eukaryota</taxon>
        <taxon>Metazoa</taxon>
        <taxon>Spiralia</taxon>
        <taxon>Lophotrochozoa</taxon>
        <taxon>Mollusca</taxon>
        <taxon>Gastropoda</taxon>
        <taxon>Heterobranchia</taxon>
        <taxon>Euthyneura</taxon>
        <taxon>Panpulmonata</taxon>
        <taxon>Sacoglossa</taxon>
        <taxon>Placobranchoidea</taxon>
        <taxon>Plakobranchidae</taxon>
        <taxon>Plakobranchus</taxon>
    </lineage>
</organism>
<feature type="compositionally biased region" description="Polar residues" evidence="1">
    <location>
        <begin position="518"/>
        <end position="527"/>
    </location>
</feature>
<dbReference type="AlphaFoldDB" id="A0AAV3Z0P9"/>
<feature type="compositionally biased region" description="Polar residues" evidence="1">
    <location>
        <begin position="1"/>
        <end position="11"/>
    </location>
</feature>
<dbReference type="Gene3D" id="3.30.710.10">
    <property type="entry name" value="Potassium Channel Kv1.1, Chain A"/>
    <property type="match status" value="1"/>
</dbReference>
<evidence type="ECO:0000259" key="2">
    <source>
        <dbReference type="PROSITE" id="PS50097"/>
    </source>
</evidence>
<dbReference type="SUPFAM" id="SSF54695">
    <property type="entry name" value="POZ domain"/>
    <property type="match status" value="1"/>
</dbReference>
<accession>A0AAV3Z0P9</accession>